<dbReference type="InterPro" id="IPR041313">
    <property type="entry name" value="DUF5642"/>
</dbReference>
<sequence length="234" mass="23924">MRPLWIGLLAILLVGSCARSPAPVIVPVRSSPAARSAVINPANIKRVARELPPGYEVGSDVPEGAPPRALWHLGAGATATPARCATLADPGDGRDQFAQGVSGSGAGGIVNAVVVSVPSGPVIVDDSVVAECAQWTMSDGSTRANVELVEAPRIEGARTLGMVARVRTPVEAGTEIDSQTYTFTAYLGDYYCVHRSDHRPGFGAAAAAAAAAAVRRGSAGQNGGNVTKLTFRVG</sequence>
<dbReference type="EMBL" id="AP026367">
    <property type="protein sequence ID" value="BDN84379.1"/>
    <property type="molecule type" value="Genomic_DNA"/>
</dbReference>
<evidence type="ECO:0000259" key="2">
    <source>
        <dbReference type="Pfam" id="PF18702"/>
    </source>
</evidence>
<evidence type="ECO:0000313" key="3">
    <source>
        <dbReference type="EMBL" id="BDN84379.1"/>
    </source>
</evidence>
<proteinExistence type="predicted"/>
<dbReference type="PROSITE" id="PS51257">
    <property type="entry name" value="PROKAR_LIPOPROTEIN"/>
    <property type="match status" value="1"/>
</dbReference>
<protein>
    <recommendedName>
        <fullName evidence="2">DUF5642 domain-containing protein</fullName>
    </recommendedName>
</protein>
<name>A0A9N7QPK6_9MYCO</name>
<feature type="signal peptide" evidence="1">
    <location>
        <begin position="1"/>
        <end position="22"/>
    </location>
</feature>
<gene>
    <name evidence="3" type="ORF">NJB1907Z4_C45940</name>
</gene>
<organism evidence="3 4">
    <name type="scientific">Mycobacterium pseudoshottsii</name>
    <dbReference type="NCBI Taxonomy" id="265949"/>
    <lineage>
        <taxon>Bacteria</taxon>
        <taxon>Bacillati</taxon>
        <taxon>Actinomycetota</taxon>
        <taxon>Actinomycetes</taxon>
        <taxon>Mycobacteriales</taxon>
        <taxon>Mycobacteriaceae</taxon>
        <taxon>Mycobacterium</taxon>
        <taxon>Mycobacterium ulcerans group</taxon>
    </lineage>
</organism>
<dbReference type="Proteomes" id="UP001058626">
    <property type="component" value="Chromosome"/>
</dbReference>
<keyword evidence="4" id="KW-1185">Reference proteome</keyword>
<accession>A0A9N7QPK6</accession>
<keyword evidence="1" id="KW-0732">Signal</keyword>
<feature type="chain" id="PRO_5040402244" description="DUF5642 domain-containing protein" evidence="1">
    <location>
        <begin position="23"/>
        <end position="234"/>
    </location>
</feature>
<dbReference type="AlphaFoldDB" id="A0A9N7QPK6"/>
<reference evidence="3" key="1">
    <citation type="submission" date="2022-06" db="EMBL/GenBank/DDBJ databases">
        <title>Complete genome sequence of Mycobacterium pseudoshottsii NJB1907-Z4.</title>
        <authorList>
            <person name="Komine T."/>
            <person name="Fukano H."/>
            <person name="Wada S."/>
        </authorList>
    </citation>
    <scope>NUCLEOTIDE SEQUENCE</scope>
    <source>
        <strain evidence="3">NJB1907-Z4</strain>
    </source>
</reference>
<dbReference type="Pfam" id="PF18702">
    <property type="entry name" value="DUF5642"/>
    <property type="match status" value="1"/>
</dbReference>
<feature type="domain" description="DUF5642" evidence="2">
    <location>
        <begin position="40"/>
        <end position="193"/>
    </location>
</feature>
<evidence type="ECO:0000313" key="4">
    <source>
        <dbReference type="Proteomes" id="UP001058626"/>
    </source>
</evidence>
<evidence type="ECO:0000256" key="1">
    <source>
        <dbReference type="SAM" id="SignalP"/>
    </source>
</evidence>